<evidence type="ECO:0000259" key="9">
    <source>
        <dbReference type="Pfam" id="PF03775"/>
    </source>
</evidence>
<dbReference type="InterPro" id="IPR005526">
    <property type="entry name" value="Septum_form_inhib_MinC_C"/>
</dbReference>
<evidence type="ECO:0000256" key="3">
    <source>
        <dbReference type="ARBA" id="ARBA00022692"/>
    </source>
</evidence>
<protein>
    <recommendedName>
        <fullName evidence="13">Biopolymer transporter ExbD</fullName>
    </recommendedName>
</protein>
<feature type="domain" description="Septum formation inhibitor MinC C-terminal" evidence="9">
    <location>
        <begin position="304"/>
        <end position="356"/>
    </location>
</feature>
<keyword evidence="6 8" id="KW-1133">Transmembrane helix</keyword>
<dbReference type="Pfam" id="PF03775">
    <property type="entry name" value="MinC_C"/>
    <property type="match status" value="1"/>
</dbReference>
<feature type="domain" description="Septum formation inhibitor MinC N-terminal" evidence="10">
    <location>
        <begin position="192"/>
        <end position="246"/>
    </location>
</feature>
<dbReference type="PANTHER" id="PTHR43384:SF6">
    <property type="entry name" value="SEPTUM SITE-DETERMINING PROTEIN MIND HOMOLOG, CHLOROPLASTIC"/>
    <property type="match status" value="1"/>
</dbReference>
<dbReference type="Gene3D" id="3.30.70.260">
    <property type="match status" value="1"/>
</dbReference>
<evidence type="ECO:0000256" key="1">
    <source>
        <dbReference type="ARBA" id="ARBA00004162"/>
    </source>
</evidence>
<evidence type="ECO:0000259" key="10">
    <source>
        <dbReference type="Pfam" id="PF05209"/>
    </source>
</evidence>
<dbReference type="NCBIfam" id="TIGR01222">
    <property type="entry name" value="minC"/>
    <property type="match status" value="1"/>
</dbReference>
<keyword evidence="7 8" id="KW-0472">Membrane</keyword>
<evidence type="ECO:0000256" key="4">
    <source>
        <dbReference type="ARBA" id="ARBA00022741"/>
    </source>
</evidence>
<keyword evidence="12" id="KW-1185">Reference proteome</keyword>
<evidence type="ECO:0000313" key="11">
    <source>
        <dbReference type="EMBL" id="KAG0298678.1"/>
    </source>
</evidence>
<dbReference type="InterPro" id="IPR050625">
    <property type="entry name" value="ParA/MinD_ATPase"/>
</dbReference>
<keyword evidence="2" id="KW-1003">Cell membrane</keyword>
<sequence length="493" mass="53979">MADNPFINDNEDTLMSEINMTPLVDVMLVLLIIFLVTLPVMHHAIKLDLPHASSQTTEIKPTQIKLTLQADGTMLLDQQAVDNATLRAHFLAAAKVEPQPEVHLYADRAISSSIPNKVHNLDFEVIEVGDRLMDQGTLMIEDTHWHNAFHQLKYPTSGWRRDRDIQPKLASRAATDLLLSHVIANVAFTVVADLEVLHQALKRRFEVAPEFFANDIVVIDVRPLHAGETIDLDALAAMLREVRMYPVGIAAHEGQRTWAQRNGLPFVEVGIDRPQPAAPVANPVAPQPIARIEPHIEDHKSALVIDKPLRSGQQVYAKGDLIVLGVVSYGAEVIAEGHIHIYAPLRGRALAGAQGKGGVGKTTTSASFAAGLALHGHKTAVIDFDVGLRNLDLIMGCERRVVYDLINVIQGEAKLNQALIKDKKCSNLFIMPASQTRDKDALTLEGVGKVIQELVDMGFTYIVCDSPAGIESGALMAMYYADEAISKKSYGLN</sequence>
<accession>A0ABQ7KG23</accession>
<evidence type="ECO:0000256" key="2">
    <source>
        <dbReference type="ARBA" id="ARBA00022475"/>
    </source>
</evidence>
<keyword evidence="5" id="KW-0067">ATP-binding</keyword>
<dbReference type="InterPro" id="IPR027417">
    <property type="entry name" value="P-loop_NTPase"/>
</dbReference>
<keyword evidence="3 8" id="KW-0812">Transmembrane</keyword>
<dbReference type="Proteomes" id="UP001194696">
    <property type="component" value="Unassembled WGS sequence"/>
</dbReference>
<comment type="caution">
    <text evidence="11">The sequence shown here is derived from an EMBL/GenBank/DDBJ whole genome shotgun (WGS) entry which is preliminary data.</text>
</comment>
<keyword evidence="4" id="KW-0547">Nucleotide-binding</keyword>
<evidence type="ECO:0000256" key="7">
    <source>
        <dbReference type="ARBA" id="ARBA00023136"/>
    </source>
</evidence>
<name>A0ABQ7KG23_9FUNG</name>
<dbReference type="Pfam" id="PF05209">
    <property type="entry name" value="MinC_N"/>
    <property type="match status" value="1"/>
</dbReference>
<evidence type="ECO:0000256" key="6">
    <source>
        <dbReference type="ARBA" id="ARBA00022989"/>
    </source>
</evidence>
<gene>
    <name evidence="11" type="ORF">BGZ96_008706</name>
</gene>
<dbReference type="SUPFAM" id="SSF63848">
    <property type="entry name" value="Cell-division inhibitor MinC, C-terminal domain"/>
    <property type="match status" value="1"/>
</dbReference>
<dbReference type="Gene3D" id="3.40.50.300">
    <property type="entry name" value="P-loop containing nucleotide triphosphate hydrolases"/>
    <property type="match status" value="1"/>
</dbReference>
<dbReference type="InterPro" id="IPR007874">
    <property type="entry name" value="MinC_N"/>
</dbReference>
<dbReference type="SUPFAM" id="SSF52540">
    <property type="entry name" value="P-loop containing nucleoside triphosphate hydrolases"/>
    <property type="match status" value="1"/>
</dbReference>
<comment type="subcellular location">
    <subcellularLocation>
        <location evidence="1">Cell membrane</location>
        <topology evidence="1">Single-pass membrane protein</topology>
    </subcellularLocation>
</comment>
<evidence type="ECO:0008006" key="13">
    <source>
        <dbReference type="Google" id="ProtNLM"/>
    </source>
</evidence>
<evidence type="ECO:0000256" key="8">
    <source>
        <dbReference type="SAM" id="Phobius"/>
    </source>
</evidence>
<dbReference type="InterPro" id="IPR036145">
    <property type="entry name" value="MinC_C_sf"/>
</dbReference>
<organism evidence="11 12">
    <name type="scientific">Linnemannia gamsii</name>
    <dbReference type="NCBI Taxonomy" id="64522"/>
    <lineage>
        <taxon>Eukaryota</taxon>
        <taxon>Fungi</taxon>
        <taxon>Fungi incertae sedis</taxon>
        <taxon>Mucoromycota</taxon>
        <taxon>Mortierellomycotina</taxon>
        <taxon>Mortierellomycetes</taxon>
        <taxon>Mortierellales</taxon>
        <taxon>Mortierellaceae</taxon>
        <taxon>Linnemannia</taxon>
    </lineage>
</organism>
<dbReference type="PANTHER" id="PTHR43384">
    <property type="entry name" value="SEPTUM SITE-DETERMINING PROTEIN MIND HOMOLOG, CHLOROPLASTIC-RELATED"/>
    <property type="match status" value="1"/>
</dbReference>
<evidence type="ECO:0000313" key="12">
    <source>
        <dbReference type="Proteomes" id="UP001194696"/>
    </source>
</evidence>
<dbReference type="HAMAP" id="MF_00267">
    <property type="entry name" value="MinC"/>
    <property type="match status" value="1"/>
</dbReference>
<dbReference type="Gene3D" id="3.30.420.270">
    <property type="match status" value="1"/>
</dbReference>
<dbReference type="Pfam" id="PF02472">
    <property type="entry name" value="ExbD"/>
    <property type="match status" value="1"/>
</dbReference>
<feature type="transmembrane region" description="Helical" evidence="8">
    <location>
        <begin position="20"/>
        <end position="41"/>
    </location>
</feature>
<dbReference type="EMBL" id="JAAAIM010000005">
    <property type="protein sequence ID" value="KAG0298678.1"/>
    <property type="molecule type" value="Genomic_DNA"/>
</dbReference>
<proteinExistence type="inferred from homology"/>
<reference evidence="11 12" key="1">
    <citation type="journal article" date="2020" name="Fungal Divers.">
        <title>Resolving the Mortierellaceae phylogeny through synthesis of multi-gene phylogenetics and phylogenomics.</title>
        <authorList>
            <person name="Vandepol N."/>
            <person name="Liber J."/>
            <person name="Desiro A."/>
            <person name="Na H."/>
            <person name="Kennedy M."/>
            <person name="Barry K."/>
            <person name="Grigoriev I.V."/>
            <person name="Miller A.N."/>
            <person name="O'Donnell K."/>
            <person name="Stajich J.E."/>
            <person name="Bonito G."/>
        </authorList>
    </citation>
    <scope>NUCLEOTIDE SEQUENCE [LARGE SCALE GENOMIC DNA]</scope>
    <source>
        <strain evidence="11 12">AD045</strain>
    </source>
</reference>
<dbReference type="InterPro" id="IPR013033">
    <property type="entry name" value="MinC"/>
</dbReference>
<dbReference type="InterPro" id="IPR003400">
    <property type="entry name" value="ExbD"/>
</dbReference>
<evidence type="ECO:0000256" key="5">
    <source>
        <dbReference type="ARBA" id="ARBA00022840"/>
    </source>
</evidence>